<dbReference type="Proteomes" id="UP000214646">
    <property type="component" value="Unassembled WGS sequence"/>
</dbReference>
<name>A0A225DBP2_9BACT</name>
<comment type="caution">
    <text evidence="3">The sequence shown here is derived from an EMBL/GenBank/DDBJ whole genome shotgun (WGS) entry which is preliminary data.</text>
</comment>
<reference evidence="4" key="1">
    <citation type="submission" date="2017-06" db="EMBL/GenBank/DDBJ databases">
        <title>Genome analysis of Fimbriiglobus ruber SP5, the first member of the order Planctomycetales with confirmed chitinolytic capability.</title>
        <authorList>
            <person name="Ravin N.V."/>
            <person name="Rakitin A.L."/>
            <person name="Ivanova A.A."/>
            <person name="Beletsky A.V."/>
            <person name="Kulichevskaya I.S."/>
            <person name="Mardanov A.V."/>
            <person name="Dedysh S.N."/>
        </authorList>
    </citation>
    <scope>NUCLEOTIDE SEQUENCE [LARGE SCALE GENOMIC DNA]</scope>
    <source>
        <strain evidence="4">SP5</strain>
    </source>
</reference>
<dbReference type="RefSeq" id="WP_088257249.1">
    <property type="nucleotide sequence ID" value="NZ_NIDE01000013.1"/>
</dbReference>
<dbReference type="PANTHER" id="PTHR30093">
    <property type="entry name" value="GENERAL SECRETION PATHWAY PROTEIN G"/>
    <property type="match status" value="1"/>
</dbReference>
<dbReference type="OrthoDB" id="255848at2"/>
<evidence type="ECO:0000259" key="2">
    <source>
        <dbReference type="Pfam" id="PF07596"/>
    </source>
</evidence>
<keyword evidence="1" id="KW-0812">Transmembrane</keyword>
<gene>
    <name evidence="3" type="ORF">FRUB_06397</name>
</gene>
<organism evidence="3 4">
    <name type="scientific">Fimbriiglobus ruber</name>
    <dbReference type="NCBI Taxonomy" id="1908690"/>
    <lineage>
        <taxon>Bacteria</taxon>
        <taxon>Pseudomonadati</taxon>
        <taxon>Planctomycetota</taxon>
        <taxon>Planctomycetia</taxon>
        <taxon>Gemmatales</taxon>
        <taxon>Gemmataceae</taxon>
        <taxon>Fimbriiglobus</taxon>
    </lineage>
</organism>
<evidence type="ECO:0000313" key="4">
    <source>
        <dbReference type="Proteomes" id="UP000214646"/>
    </source>
</evidence>
<dbReference type="InterPro" id="IPR011453">
    <property type="entry name" value="DUF1559"/>
</dbReference>
<proteinExistence type="predicted"/>
<feature type="domain" description="DUF1559" evidence="2">
    <location>
        <begin position="36"/>
        <end position="305"/>
    </location>
</feature>
<dbReference type="Pfam" id="PF07596">
    <property type="entry name" value="SBP_bac_10"/>
    <property type="match status" value="1"/>
</dbReference>
<dbReference type="EMBL" id="NIDE01000013">
    <property type="protein sequence ID" value="OWK38892.1"/>
    <property type="molecule type" value="Genomic_DNA"/>
</dbReference>
<dbReference type="NCBIfam" id="TIGR04294">
    <property type="entry name" value="pre_pil_HX9DG"/>
    <property type="match status" value="1"/>
</dbReference>
<dbReference type="PANTHER" id="PTHR30093:SF2">
    <property type="entry name" value="TYPE II SECRETION SYSTEM PROTEIN H"/>
    <property type="match status" value="1"/>
</dbReference>
<protein>
    <recommendedName>
        <fullName evidence="2">DUF1559 domain-containing protein</fullName>
    </recommendedName>
</protein>
<keyword evidence="4" id="KW-1185">Reference proteome</keyword>
<dbReference type="AlphaFoldDB" id="A0A225DBP2"/>
<dbReference type="Gene3D" id="3.30.700.10">
    <property type="entry name" value="Glycoprotein, Type 4 Pilin"/>
    <property type="match status" value="1"/>
</dbReference>
<dbReference type="PROSITE" id="PS00409">
    <property type="entry name" value="PROKAR_NTER_METHYL"/>
    <property type="match status" value="1"/>
</dbReference>
<evidence type="ECO:0000256" key="1">
    <source>
        <dbReference type="SAM" id="Phobius"/>
    </source>
</evidence>
<evidence type="ECO:0000313" key="3">
    <source>
        <dbReference type="EMBL" id="OWK38892.1"/>
    </source>
</evidence>
<accession>A0A225DBP2</accession>
<dbReference type="InterPro" id="IPR012902">
    <property type="entry name" value="N_methyl_site"/>
</dbReference>
<sequence>MPTHRTGSRAGFTLIELLVVIAIIAILIGLLLPAVQKVREAAARATCTNNLKQQVLAMHATHDRAGCLPPAIGWFPGNAPVPGAGWGSLFFHLLPSIEQDPLYKSGQMTGANSVGQNPGPNQPYYSGEAGNGTSAYVGTRAVKIYICPSDPSVQGDGTYTDSVTGLVWASSSYAGNFQIFGAVDSTGYSIGTYQNSYQGTSPRIPASIPDGLSNTILLAEKYARCESTAFGVQRGTMWDWWLAGSGYVYHPLFAWQCDWGTGIGAASKFQVQPQPFIGNCDPGRTATGHTGGINVALADGSVRNLNAGMSGTTWWAAVTPNGGEVLPSDWQ</sequence>
<dbReference type="Pfam" id="PF07963">
    <property type="entry name" value="N_methyl"/>
    <property type="match status" value="1"/>
</dbReference>
<dbReference type="InterPro" id="IPR027558">
    <property type="entry name" value="Pre_pil_HX9DG_C"/>
</dbReference>
<keyword evidence="1" id="KW-1133">Transmembrane helix</keyword>
<feature type="transmembrane region" description="Helical" evidence="1">
    <location>
        <begin position="12"/>
        <end position="35"/>
    </location>
</feature>
<keyword evidence="1" id="KW-0472">Membrane</keyword>
<dbReference type="NCBIfam" id="TIGR02532">
    <property type="entry name" value="IV_pilin_GFxxxE"/>
    <property type="match status" value="1"/>
</dbReference>
<dbReference type="InterPro" id="IPR045584">
    <property type="entry name" value="Pilin-like"/>
</dbReference>
<dbReference type="SUPFAM" id="SSF54523">
    <property type="entry name" value="Pili subunits"/>
    <property type="match status" value="1"/>
</dbReference>